<evidence type="ECO:0000313" key="2">
    <source>
        <dbReference type="Proteomes" id="UP000217446"/>
    </source>
</evidence>
<dbReference type="EMBL" id="BDQI01000048">
    <property type="protein sequence ID" value="GAX58221.1"/>
    <property type="molecule type" value="Genomic_DNA"/>
</dbReference>
<proteinExistence type="predicted"/>
<evidence type="ECO:0000313" key="1">
    <source>
        <dbReference type="EMBL" id="GAX58221.1"/>
    </source>
</evidence>
<dbReference type="Proteomes" id="UP000217446">
    <property type="component" value="Unassembled WGS sequence"/>
</dbReference>
<keyword evidence="2" id="KW-1185">Reference proteome</keyword>
<reference evidence="2" key="1">
    <citation type="submission" date="2017-05" db="EMBL/GenBank/DDBJ databases">
        <title>Streptomyces olivochromogenes NBRC 3561 whole genome shotgun sequence.</title>
        <authorList>
            <person name="Dohra H."/>
            <person name="Kodani S."/>
        </authorList>
    </citation>
    <scope>NUCLEOTIDE SEQUENCE [LARGE SCALE GENOMIC DNA]</scope>
    <source>
        <strain evidence="2">NBRC 3561</strain>
    </source>
</reference>
<gene>
    <name evidence="1" type="ORF">SO3561_09792</name>
</gene>
<sequence length="64" mass="6810">MTPRGRTGQTLTWHFLRLLPVFPVAPRLWVCLIGHWGFRAAWATQAAVGCAAGSSGAGLSRCSG</sequence>
<name>A0A250VVR1_STROL</name>
<organism evidence="1 2">
    <name type="scientific">Streptomyces olivochromogenes</name>
    <dbReference type="NCBI Taxonomy" id="1963"/>
    <lineage>
        <taxon>Bacteria</taxon>
        <taxon>Bacillati</taxon>
        <taxon>Actinomycetota</taxon>
        <taxon>Actinomycetes</taxon>
        <taxon>Kitasatosporales</taxon>
        <taxon>Streptomycetaceae</taxon>
        <taxon>Streptomyces</taxon>
    </lineage>
</organism>
<accession>A0A250VVR1</accession>
<comment type="caution">
    <text evidence="1">The sequence shown here is derived from an EMBL/GenBank/DDBJ whole genome shotgun (WGS) entry which is preliminary data.</text>
</comment>
<dbReference type="AlphaFoldDB" id="A0A250VVR1"/>
<protein>
    <submittedName>
        <fullName evidence="1">Uncharacterized protein</fullName>
    </submittedName>
</protein>